<evidence type="ECO:0000259" key="4">
    <source>
        <dbReference type="SMART" id="SM00226"/>
    </source>
</evidence>
<accession>A0ABV6PBC0</accession>
<dbReference type="Proteomes" id="UP001589862">
    <property type="component" value="Unassembled WGS sequence"/>
</dbReference>
<feature type="domain" description="Phosphotyrosine protein phosphatase I" evidence="4">
    <location>
        <begin position="1"/>
        <end position="158"/>
    </location>
</feature>
<dbReference type="GO" id="GO:0004725">
    <property type="term" value="F:protein tyrosine phosphatase activity"/>
    <property type="evidence" value="ECO:0007669"/>
    <property type="project" value="UniProtKB-EC"/>
</dbReference>
<protein>
    <submittedName>
        <fullName evidence="5">Low molecular weight protein-tyrosine-phosphatase</fullName>
        <ecNumber evidence="5">3.1.3.48</ecNumber>
    </submittedName>
</protein>
<sequence>MRILMVCTGNICRSVMAERILQRALEERGVENVEVVSAGISDEEHGNPIDPRAVQILRHQGYRTEDHAAQQVTEDMVKNSDLILAMTKQHAKALNKVAKAAGISKPERRQKIRLYREFGTVEPEDGNYDINDPWYGDMEDFIETLDHLEDGLEGVLTHINDHNHR</sequence>
<evidence type="ECO:0000313" key="6">
    <source>
        <dbReference type="Proteomes" id="UP001589862"/>
    </source>
</evidence>
<dbReference type="EC" id="3.1.3.48" evidence="5"/>
<evidence type="ECO:0000313" key="5">
    <source>
        <dbReference type="EMBL" id="MFC0581687.1"/>
    </source>
</evidence>
<keyword evidence="3" id="KW-0904">Protein phosphatase</keyword>
<keyword evidence="2 5" id="KW-0378">Hydrolase</keyword>
<proteinExistence type="inferred from homology"/>
<dbReference type="PANTHER" id="PTHR11717">
    <property type="entry name" value="LOW MOLECULAR WEIGHT PROTEIN TYROSINE PHOSPHATASE"/>
    <property type="match status" value="1"/>
</dbReference>
<evidence type="ECO:0000256" key="2">
    <source>
        <dbReference type="ARBA" id="ARBA00022801"/>
    </source>
</evidence>
<dbReference type="PANTHER" id="PTHR11717:SF31">
    <property type="entry name" value="LOW MOLECULAR WEIGHT PROTEIN-TYROSINE-PHOSPHATASE ETP-RELATED"/>
    <property type="match status" value="1"/>
</dbReference>
<dbReference type="Pfam" id="PF01451">
    <property type="entry name" value="LMWPc"/>
    <property type="match status" value="1"/>
</dbReference>
<keyword evidence="6" id="KW-1185">Reference proteome</keyword>
<dbReference type="InterPro" id="IPR050438">
    <property type="entry name" value="LMW_PTPase"/>
</dbReference>
<dbReference type="InterPro" id="IPR036196">
    <property type="entry name" value="Ptyr_pPase_sf"/>
</dbReference>
<name>A0ABV6PBC0_9MICC</name>
<dbReference type="Gene3D" id="3.40.50.2300">
    <property type="match status" value="1"/>
</dbReference>
<dbReference type="InterPro" id="IPR017867">
    <property type="entry name" value="Tyr_phospatase_low_mol_wt"/>
</dbReference>
<dbReference type="SMART" id="SM00226">
    <property type="entry name" value="LMWPc"/>
    <property type="match status" value="1"/>
</dbReference>
<evidence type="ECO:0000256" key="1">
    <source>
        <dbReference type="ARBA" id="ARBA00011063"/>
    </source>
</evidence>
<gene>
    <name evidence="5" type="ORF">ACFFFR_04720</name>
</gene>
<comment type="similarity">
    <text evidence="1">Belongs to the low molecular weight phosphotyrosine protein phosphatase family.</text>
</comment>
<evidence type="ECO:0000256" key="3">
    <source>
        <dbReference type="ARBA" id="ARBA00022912"/>
    </source>
</evidence>
<comment type="caution">
    <text evidence="5">The sequence shown here is derived from an EMBL/GenBank/DDBJ whole genome shotgun (WGS) entry which is preliminary data.</text>
</comment>
<dbReference type="InterPro" id="IPR023485">
    <property type="entry name" value="Ptyr_pPase"/>
</dbReference>
<dbReference type="EMBL" id="JBHLUB010000023">
    <property type="protein sequence ID" value="MFC0581687.1"/>
    <property type="molecule type" value="Genomic_DNA"/>
</dbReference>
<dbReference type="CDD" id="cd16343">
    <property type="entry name" value="LMWPTP"/>
    <property type="match status" value="1"/>
</dbReference>
<dbReference type="RefSeq" id="WP_377458375.1">
    <property type="nucleotide sequence ID" value="NZ_JBHLUB010000023.1"/>
</dbReference>
<dbReference type="SUPFAM" id="SSF52788">
    <property type="entry name" value="Phosphotyrosine protein phosphatases I"/>
    <property type="match status" value="1"/>
</dbReference>
<reference evidence="5 6" key="1">
    <citation type="submission" date="2024-09" db="EMBL/GenBank/DDBJ databases">
        <authorList>
            <person name="Sun Q."/>
            <person name="Mori K."/>
        </authorList>
    </citation>
    <scope>NUCLEOTIDE SEQUENCE [LARGE SCALE GENOMIC DNA]</scope>
    <source>
        <strain evidence="5 6">NCAIM B.02604</strain>
    </source>
</reference>
<dbReference type="PRINTS" id="PR00719">
    <property type="entry name" value="LMWPTPASE"/>
</dbReference>
<organism evidence="5 6">
    <name type="scientific">Micrococcoides hystricis</name>
    <dbReference type="NCBI Taxonomy" id="1572761"/>
    <lineage>
        <taxon>Bacteria</taxon>
        <taxon>Bacillati</taxon>
        <taxon>Actinomycetota</taxon>
        <taxon>Actinomycetes</taxon>
        <taxon>Micrococcales</taxon>
        <taxon>Micrococcaceae</taxon>
        <taxon>Micrococcoides</taxon>
    </lineage>
</organism>